<organism evidence="2 3">
    <name type="scientific">Lentinus tigrinus ALCF2SS1-6</name>
    <dbReference type="NCBI Taxonomy" id="1328759"/>
    <lineage>
        <taxon>Eukaryota</taxon>
        <taxon>Fungi</taxon>
        <taxon>Dikarya</taxon>
        <taxon>Basidiomycota</taxon>
        <taxon>Agaricomycotina</taxon>
        <taxon>Agaricomycetes</taxon>
        <taxon>Polyporales</taxon>
        <taxon>Polyporaceae</taxon>
        <taxon>Lentinus</taxon>
    </lineage>
</organism>
<evidence type="ECO:0000256" key="1">
    <source>
        <dbReference type="SAM" id="MobiDB-lite"/>
    </source>
</evidence>
<protein>
    <submittedName>
        <fullName evidence="2">Uncharacterized protein</fullName>
    </submittedName>
</protein>
<name>A0A5C2S936_9APHY</name>
<proteinExistence type="predicted"/>
<feature type="region of interest" description="Disordered" evidence="1">
    <location>
        <begin position="512"/>
        <end position="758"/>
    </location>
</feature>
<reference evidence="2" key="1">
    <citation type="journal article" date="2018" name="Genome Biol. Evol.">
        <title>Genomics and development of Lentinus tigrinus, a white-rot wood-decaying mushroom with dimorphic fruiting bodies.</title>
        <authorList>
            <person name="Wu B."/>
            <person name="Xu Z."/>
            <person name="Knudson A."/>
            <person name="Carlson A."/>
            <person name="Chen N."/>
            <person name="Kovaka S."/>
            <person name="LaButti K."/>
            <person name="Lipzen A."/>
            <person name="Pennachio C."/>
            <person name="Riley R."/>
            <person name="Schakwitz W."/>
            <person name="Umezawa K."/>
            <person name="Ohm R.A."/>
            <person name="Grigoriev I.V."/>
            <person name="Nagy L.G."/>
            <person name="Gibbons J."/>
            <person name="Hibbett D."/>
        </authorList>
    </citation>
    <scope>NUCLEOTIDE SEQUENCE [LARGE SCALE GENOMIC DNA]</scope>
    <source>
        <strain evidence="2">ALCF2SS1-6</strain>
    </source>
</reference>
<dbReference type="EMBL" id="ML122268">
    <property type="protein sequence ID" value="RPD59788.1"/>
    <property type="molecule type" value="Genomic_DNA"/>
</dbReference>
<feature type="region of interest" description="Disordered" evidence="1">
    <location>
        <begin position="165"/>
        <end position="184"/>
    </location>
</feature>
<feature type="compositionally biased region" description="Low complexity" evidence="1">
    <location>
        <begin position="76"/>
        <end position="91"/>
    </location>
</feature>
<feature type="compositionally biased region" description="Polar residues" evidence="1">
    <location>
        <begin position="704"/>
        <end position="721"/>
    </location>
</feature>
<evidence type="ECO:0000313" key="2">
    <source>
        <dbReference type="EMBL" id="RPD59788.1"/>
    </source>
</evidence>
<dbReference type="OrthoDB" id="2758458at2759"/>
<feature type="compositionally biased region" description="Basic and acidic residues" evidence="1">
    <location>
        <begin position="23"/>
        <end position="34"/>
    </location>
</feature>
<feature type="compositionally biased region" description="Basic and acidic residues" evidence="1">
    <location>
        <begin position="593"/>
        <end position="612"/>
    </location>
</feature>
<feature type="compositionally biased region" description="Basic and acidic residues" evidence="1">
    <location>
        <begin position="530"/>
        <end position="542"/>
    </location>
</feature>
<feature type="compositionally biased region" description="Polar residues" evidence="1">
    <location>
        <begin position="578"/>
        <end position="588"/>
    </location>
</feature>
<gene>
    <name evidence="2" type="ORF">L227DRAFT_611624</name>
</gene>
<keyword evidence="3" id="KW-1185">Reference proteome</keyword>
<sequence>MSMHLKHALPLDDHGLLLNGLQPDRRSGRRHLDGSGRSAKRQRTDGMNSHYDRMIQTVNVLHATSTSAARPRRQRAASSSSTTTYDAPSTPVDAPTAFDRGALGEDFSVLKMDGPRSSVKGHDPFDRSAFDEDPPALDVTNHLPPWLRNTITTLGSKHPLRLLLPTAPSSRPVPDQDPDTTSQPAVEASPFAFIPPKGSEEATVPEIWPHDLTPQPLEPPWNHVKEPLVIREVSPVSLAQLEDRMLTPGPSGRFELPFSTAGPASTFSAIVDPTPACAPPTTPSIYAIPAFIDPYIAQMPVPFSTPGPACLTRNPPLVVSGTDLVPLSPACVSTVGLNRPSPYLSPLQAAPPFSTPGPTLAVHADFRHPSPQQLPLPLYAEDRFQEPSHAFGHARWMNIASRIISPTPSPASGPAQRFLAELSRSHELAPSPYCLENEDGTTLPELQVDYETLGFKWKKFDRGDIIIDASSSSPPPADSNSEEIFWSQPRAPTSHIPNADALELTRPPEAVLQSSPASLRLTGISTPDLEGSRVYHHGDTEPRTPSPHAQEPHNSQQSEGGGLSAWTMTHRDGPALSTPHSLTKSAYSNEEPWAEKGRWPRYDDAQDGPRGDDDLDEGEPETSAPPKMPFAPAPGIYVSPLRGAEDDDGEGESVGDSGLPPRDSVRAVSHARETLSNYSSDGSIRKGTMRAGLSSKKLFRGPHLTTNEESAVEDISQSTSRSGHRASVRSSSEVDAIEADESARSSQESRDTIESWTD</sequence>
<accession>A0A5C2S936</accession>
<feature type="compositionally biased region" description="Basic and acidic residues" evidence="1">
    <location>
        <begin position="741"/>
        <end position="758"/>
    </location>
</feature>
<dbReference type="AlphaFoldDB" id="A0A5C2S936"/>
<dbReference type="Proteomes" id="UP000313359">
    <property type="component" value="Unassembled WGS sequence"/>
</dbReference>
<feature type="region of interest" description="Disordered" evidence="1">
    <location>
        <begin position="15"/>
        <end position="50"/>
    </location>
</feature>
<feature type="region of interest" description="Disordered" evidence="1">
    <location>
        <begin position="63"/>
        <end position="95"/>
    </location>
</feature>
<evidence type="ECO:0000313" key="3">
    <source>
        <dbReference type="Proteomes" id="UP000313359"/>
    </source>
</evidence>